<sequence>MHRTDYYGLLTDKGDKITLQELQRLDTELDKMYTRKNSSKQQHLYNQNVDKKKQVEQFVNQTRSGQLQKSVQHNIRNSLIVHNDIAKYSVKQKQKLFVSEDIPDYISLDKTTQKELTHINQNILQVQQLIENRDTQIYHLTNMIKCLIEHQK</sequence>
<protein>
    <submittedName>
        <fullName evidence="1">Uncharacterized protein</fullName>
    </submittedName>
</protein>
<proteinExistence type="predicted"/>
<dbReference type="AlphaFoldDB" id="V6LH28"/>
<gene>
    <name evidence="1" type="ORF">SS50377_16160</name>
    <name evidence="3" type="ORF">SS50377_21074</name>
    <name evidence="2" type="ORF">SS50377_28749</name>
</gene>
<dbReference type="EMBL" id="AUWU02000019">
    <property type="protein sequence ID" value="KAH0569383.1"/>
    <property type="molecule type" value="Genomic_DNA"/>
</dbReference>
<reference evidence="1 2" key="1">
    <citation type="journal article" date="2014" name="PLoS Genet.">
        <title>The Genome of Spironucleus salmonicida Highlights a Fish Pathogen Adapted to Fluctuating Environments.</title>
        <authorList>
            <person name="Xu F."/>
            <person name="Jerlstrom-Hultqvist J."/>
            <person name="Einarsson E."/>
            <person name="Astvaldsson A."/>
            <person name="Svard S.G."/>
            <person name="Andersson J.O."/>
        </authorList>
    </citation>
    <scope>NUCLEOTIDE SEQUENCE</scope>
    <source>
        <strain evidence="2">ATCC 50377</strain>
    </source>
</reference>
<evidence type="ECO:0000313" key="2">
    <source>
        <dbReference type="EMBL" id="KAH0569383.1"/>
    </source>
</evidence>
<evidence type="ECO:0000313" key="4">
    <source>
        <dbReference type="Proteomes" id="UP000018208"/>
    </source>
</evidence>
<keyword evidence="4" id="KW-1185">Reference proteome</keyword>
<dbReference type="Proteomes" id="UP000018208">
    <property type="component" value="Unassembled WGS sequence"/>
</dbReference>
<accession>V6LH28</accession>
<dbReference type="VEuPathDB" id="GiardiaDB:SS50377_28749"/>
<dbReference type="VEuPathDB" id="GiardiaDB:SS50377_21074"/>
<name>V6LH28_9EUKA</name>
<organism evidence="1">
    <name type="scientific">Spironucleus salmonicida</name>
    <dbReference type="NCBI Taxonomy" id="348837"/>
    <lineage>
        <taxon>Eukaryota</taxon>
        <taxon>Metamonada</taxon>
        <taxon>Diplomonadida</taxon>
        <taxon>Hexamitidae</taxon>
        <taxon>Hexamitinae</taxon>
        <taxon>Spironucleus</taxon>
    </lineage>
</organism>
<dbReference type="EMBL" id="AUWU02000001">
    <property type="protein sequence ID" value="KAH0577720.1"/>
    <property type="molecule type" value="Genomic_DNA"/>
</dbReference>
<reference evidence="2" key="2">
    <citation type="submission" date="2020-12" db="EMBL/GenBank/DDBJ databases">
        <title>New Spironucleus salmonicida genome in near-complete chromosomes.</title>
        <authorList>
            <person name="Xu F."/>
            <person name="Kurt Z."/>
            <person name="Jimenez-Gonzalez A."/>
            <person name="Astvaldsson A."/>
            <person name="Andersson J.O."/>
            <person name="Svard S.G."/>
        </authorList>
    </citation>
    <scope>NUCLEOTIDE SEQUENCE</scope>
    <source>
        <strain evidence="2">ATCC 50377</strain>
    </source>
</reference>
<evidence type="ECO:0000313" key="1">
    <source>
        <dbReference type="EMBL" id="EST43860.1"/>
    </source>
</evidence>
<evidence type="ECO:0000313" key="3">
    <source>
        <dbReference type="EMBL" id="KAH0577720.1"/>
    </source>
</evidence>
<dbReference type="EMBL" id="KI546130">
    <property type="protein sequence ID" value="EST43860.1"/>
    <property type="molecule type" value="Genomic_DNA"/>
</dbReference>